<protein>
    <recommendedName>
        <fullName evidence="3">HAT C-terminal dimerisation domain-containing protein</fullName>
    </recommendedName>
</protein>
<gene>
    <name evidence="1" type="ORF">HF086_005427</name>
</gene>
<dbReference type="EMBL" id="JACEFF010000635">
    <property type="protein sequence ID" value="KAH9633793.1"/>
    <property type="molecule type" value="Genomic_DNA"/>
</dbReference>
<name>A0A922MC49_SPOEX</name>
<reference evidence="1" key="1">
    <citation type="journal article" date="2021" name="G3 (Bethesda)">
        <title>Genome and transcriptome analysis of the beet armyworm Spodoptera exigua reveals targets for pest control. .</title>
        <authorList>
            <person name="Simon S."/>
            <person name="Breeschoten T."/>
            <person name="Jansen H.J."/>
            <person name="Dirks R.P."/>
            <person name="Schranz M.E."/>
            <person name="Ros V.I.D."/>
        </authorList>
    </citation>
    <scope>NUCLEOTIDE SEQUENCE</scope>
    <source>
        <strain evidence="1">TB_SE_WUR_2020</strain>
    </source>
</reference>
<evidence type="ECO:0000313" key="1">
    <source>
        <dbReference type="EMBL" id="KAH9633793.1"/>
    </source>
</evidence>
<dbReference type="InterPro" id="IPR036397">
    <property type="entry name" value="RNaseH_sf"/>
</dbReference>
<proteinExistence type="predicted"/>
<sequence length="794" mass="85296">MSESVTACAGAGQHAVSESVTSCAGAGQHAVLDSGLPLSTVWVRVERARAAVHWRAPEAGAALPEDPQRLPLAADVAHLLQPAGAAAPLLLVQALRLAKVPLMPLGQYVLSAADASGDALGDASEAEGAEALLALVRAARRLPATSAARGAGAAALVAALVEPPEYLSGAGGFLRWLRALWGAACEWAAPEWRDALLCWRLRWLHALLLLLDLQQDWSRIRKYVRVRRKGECFAQWCFEEIVAYGGGSWTVWGGISASGKTQLEVVTGPRLPTLNAQRYIRECLKPHVIRYADYISPNFLYIESTCGWHRQLISSGCEHHSYGRASQKPRQASISFQRDFYKANYEILNTYLLNNLILNDGNTNELWLNFKKQIHSTIESFIPEKRKYKNKRFHKPWINKEILDLTVHKKELWRIYRIGRGGAQRGAPHPQRGALRRAALGAVRAALRAAGAPGAGSGRAARRAPPALAALRAAAADPALPPHHRLYVARVAGEVCEEACVAQWGAACAALGRALPPDAELAAPPPRDLLVAALAVADARCAQLERGAGEASEAADPPVLGALLPAPAEWAAARVALCPAPRRAALLAALLGAAPAAPPAARATGSRRAARCWRRRRRRGRRPPRRAAWRRCSRTTPSSRWIARQYWSCPPGSVASEQLFSGAGLLYSPLRNRLGGDEASKLLEPRAAAWPPQLAGRAARVAARLARGGAGGALLATARLEAEARGPAARAGAALLEALEQFPQHKWVCVRGAACWAAQAAALPDLMLERALRLHALPEELARPDAARDPSQAP</sequence>
<comment type="caution">
    <text evidence="1">The sequence shown here is derived from an EMBL/GenBank/DDBJ whole genome shotgun (WGS) entry which is preliminary data.</text>
</comment>
<evidence type="ECO:0000313" key="2">
    <source>
        <dbReference type="Proteomes" id="UP000814243"/>
    </source>
</evidence>
<evidence type="ECO:0008006" key="3">
    <source>
        <dbReference type="Google" id="ProtNLM"/>
    </source>
</evidence>
<dbReference type="AlphaFoldDB" id="A0A922MC49"/>
<organism evidence="1 2">
    <name type="scientific">Spodoptera exigua</name>
    <name type="common">Beet armyworm</name>
    <name type="synonym">Noctua fulgens</name>
    <dbReference type="NCBI Taxonomy" id="7107"/>
    <lineage>
        <taxon>Eukaryota</taxon>
        <taxon>Metazoa</taxon>
        <taxon>Ecdysozoa</taxon>
        <taxon>Arthropoda</taxon>
        <taxon>Hexapoda</taxon>
        <taxon>Insecta</taxon>
        <taxon>Pterygota</taxon>
        <taxon>Neoptera</taxon>
        <taxon>Endopterygota</taxon>
        <taxon>Lepidoptera</taxon>
        <taxon>Glossata</taxon>
        <taxon>Ditrysia</taxon>
        <taxon>Noctuoidea</taxon>
        <taxon>Noctuidae</taxon>
        <taxon>Amphipyrinae</taxon>
        <taxon>Spodoptera</taxon>
    </lineage>
</organism>
<dbReference type="Gene3D" id="3.30.420.10">
    <property type="entry name" value="Ribonuclease H-like superfamily/Ribonuclease H"/>
    <property type="match status" value="1"/>
</dbReference>
<dbReference type="GO" id="GO:0003676">
    <property type="term" value="F:nucleic acid binding"/>
    <property type="evidence" value="ECO:0007669"/>
    <property type="project" value="InterPro"/>
</dbReference>
<dbReference type="Proteomes" id="UP000814243">
    <property type="component" value="Unassembled WGS sequence"/>
</dbReference>
<accession>A0A922MC49</accession>